<gene>
    <name evidence="1" type="ORF">A3D34_01935</name>
</gene>
<reference evidence="1 2" key="1">
    <citation type="journal article" date="2016" name="Nat. Commun.">
        <title>Thousands of microbial genomes shed light on interconnected biogeochemical processes in an aquifer system.</title>
        <authorList>
            <person name="Anantharaman K."/>
            <person name="Brown C.T."/>
            <person name="Hug L.A."/>
            <person name="Sharon I."/>
            <person name="Castelle C.J."/>
            <person name="Probst A.J."/>
            <person name="Thomas B.C."/>
            <person name="Singh A."/>
            <person name="Wilkins M.J."/>
            <person name="Karaoz U."/>
            <person name="Brodie E.L."/>
            <person name="Williams K.H."/>
            <person name="Hubbard S.S."/>
            <person name="Banfield J.F."/>
        </authorList>
    </citation>
    <scope>NUCLEOTIDE SEQUENCE [LARGE SCALE GENOMIC DNA]</scope>
</reference>
<evidence type="ECO:0000313" key="2">
    <source>
        <dbReference type="Proteomes" id="UP000179183"/>
    </source>
</evidence>
<dbReference type="Proteomes" id="UP000179183">
    <property type="component" value="Unassembled WGS sequence"/>
</dbReference>
<evidence type="ECO:0000313" key="1">
    <source>
        <dbReference type="EMBL" id="OGZ67657.1"/>
    </source>
</evidence>
<proteinExistence type="predicted"/>
<sequence length="328" mass="39310">MAEGEIRMKQATEQPKRKSGLLRAVGFTKEETRDIFEIFEREIEKRPKKWWTFWRKDKLWSGEPISRYERQKTEEEIKSIQFIFDKLPEFIKRYGGNPVDLRPEYVHIIDRKKTEQSLNNGIRKIGKCGGFYTFAEQFMGIIDRDKLSNMEAVVHEAMHFNSFLSVEKIEEEKKYYLDTRRSGLSIANNLNKEENYFGQINEAITCDLQIRFEEEFFPLMPELTEELKNKQAYLDKLQQENPNPFVQKKYLGREYVNFRRKFHYLTNNIKLRSLDYQGNEQISNEQIFNMFARSYFSGKLLPLARLIENKFGKGSFRKLGEEYKVRKE</sequence>
<protein>
    <submittedName>
        <fullName evidence="1">Uncharacterized protein</fullName>
    </submittedName>
</protein>
<dbReference type="AlphaFoldDB" id="A0A1G2HYX4"/>
<dbReference type="EMBL" id="MHOQ01000001">
    <property type="protein sequence ID" value="OGZ67657.1"/>
    <property type="molecule type" value="Genomic_DNA"/>
</dbReference>
<organism evidence="1 2">
    <name type="scientific">Candidatus Staskawiczbacteria bacterium RIFCSPHIGHO2_02_FULL_33_16</name>
    <dbReference type="NCBI Taxonomy" id="1802204"/>
    <lineage>
        <taxon>Bacteria</taxon>
        <taxon>Candidatus Staskawicziibacteriota</taxon>
    </lineage>
</organism>
<comment type="caution">
    <text evidence="1">The sequence shown here is derived from an EMBL/GenBank/DDBJ whole genome shotgun (WGS) entry which is preliminary data.</text>
</comment>
<name>A0A1G2HYX4_9BACT</name>
<accession>A0A1G2HYX4</accession>